<feature type="binding site" evidence="15">
    <location>
        <position position="199"/>
    </location>
    <ligand>
        <name>NADP(+)</name>
        <dbReference type="ChEBI" id="CHEBI:58349"/>
    </ligand>
</feature>
<dbReference type="GO" id="GO:0009231">
    <property type="term" value="P:riboflavin biosynthetic process"/>
    <property type="evidence" value="ECO:0007669"/>
    <property type="project" value="UniProtKB-UniPathway"/>
</dbReference>
<comment type="similarity">
    <text evidence="4 13">In the N-terminal section; belongs to the cytidine and deoxycytidylate deaminase family.</text>
</comment>
<keyword evidence="6 13" id="KW-0686">Riboflavin biosynthesis</keyword>
<evidence type="ECO:0000256" key="11">
    <source>
        <dbReference type="ARBA" id="ARBA00023002"/>
    </source>
</evidence>
<dbReference type="Gene3D" id="3.40.430.10">
    <property type="entry name" value="Dihydrofolate Reductase, subunit A"/>
    <property type="match status" value="1"/>
</dbReference>
<comment type="cofactor">
    <cofactor evidence="13 16">
        <name>Zn(2+)</name>
        <dbReference type="ChEBI" id="CHEBI:29105"/>
    </cofactor>
    <text evidence="13 16">Binds 1 zinc ion.</text>
</comment>
<dbReference type="InterPro" id="IPR024072">
    <property type="entry name" value="DHFR-like_dom_sf"/>
</dbReference>
<organism evidence="18 19">
    <name type="scientific">Rufibacter quisquiliarum</name>
    <dbReference type="NCBI Taxonomy" id="1549639"/>
    <lineage>
        <taxon>Bacteria</taxon>
        <taxon>Pseudomonadati</taxon>
        <taxon>Bacteroidota</taxon>
        <taxon>Cytophagia</taxon>
        <taxon>Cytophagales</taxon>
        <taxon>Hymenobacteraceae</taxon>
        <taxon>Rufibacter</taxon>
    </lineage>
</organism>
<dbReference type="PROSITE" id="PS51747">
    <property type="entry name" value="CYT_DCMP_DEAMINASES_2"/>
    <property type="match status" value="1"/>
</dbReference>
<feature type="binding site" evidence="15">
    <location>
        <position position="285"/>
    </location>
    <ligand>
        <name>substrate</name>
    </ligand>
</feature>
<feature type="active site" description="Proton donor" evidence="14">
    <location>
        <position position="53"/>
    </location>
</feature>
<comment type="pathway">
    <text evidence="2 13">Cofactor biosynthesis; riboflavin biosynthesis; 5-amino-6-(D-ribitylamino)uracil from GTP: step 2/4.</text>
</comment>
<evidence type="ECO:0000256" key="2">
    <source>
        <dbReference type="ARBA" id="ARBA00004882"/>
    </source>
</evidence>
<dbReference type="SUPFAM" id="SSF53927">
    <property type="entry name" value="Cytidine deaminase-like"/>
    <property type="match status" value="1"/>
</dbReference>
<name>A0A839GUR8_9BACT</name>
<dbReference type="PROSITE" id="PS00903">
    <property type="entry name" value="CYT_DCMP_DEAMINASES_1"/>
    <property type="match status" value="1"/>
</dbReference>
<accession>A0A839GUR8</accession>
<dbReference type="EC" id="3.5.4.26" evidence="13"/>
<keyword evidence="9 13" id="KW-0862">Zinc</keyword>
<comment type="function">
    <text evidence="1 13">Converts 2,5-diamino-6-(ribosylamino)-4(3h)-pyrimidinone 5'-phosphate into 5-amino-6-(ribosylamino)-2,4(1h,3h)-pyrimidinedione 5'-phosphate.</text>
</comment>
<feature type="binding site" evidence="15">
    <location>
        <position position="207"/>
    </location>
    <ligand>
        <name>substrate</name>
    </ligand>
</feature>
<evidence type="ECO:0000259" key="17">
    <source>
        <dbReference type="PROSITE" id="PS51747"/>
    </source>
</evidence>
<proteinExistence type="inferred from homology"/>
<feature type="binding site" evidence="15">
    <location>
        <position position="187"/>
    </location>
    <ligand>
        <name>substrate</name>
    </ligand>
</feature>
<feature type="binding site" evidence="16">
    <location>
        <position position="87"/>
    </location>
    <ligand>
        <name>Zn(2+)</name>
        <dbReference type="ChEBI" id="CHEBI:29105"/>
        <note>catalytic</note>
    </ligand>
</feature>
<feature type="binding site" evidence="15">
    <location>
        <position position="157"/>
    </location>
    <ligand>
        <name>NADP(+)</name>
        <dbReference type="ChEBI" id="CHEBI:58349"/>
    </ligand>
</feature>
<dbReference type="InterPro" id="IPR002734">
    <property type="entry name" value="RibDG_C"/>
</dbReference>
<evidence type="ECO:0000256" key="12">
    <source>
        <dbReference type="ARBA" id="ARBA00023268"/>
    </source>
</evidence>
<comment type="catalytic activity">
    <reaction evidence="13">
        <text>5-amino-6-(5-phospho-D-ribitylamino)uracil + NADP(+) = 5-amino-6-(5-phospho-D-ribosylamino)uracil + NADPH + H(+)</text>
        <dbReference type="Rhea" id="RHEA:17845"/>
        <dbReference type="ChEBI" id="CHEBI:15378"/>
        <dbReference type="ChEBI" id="CHEBI:57783"/>
        <dbReference type="ChEBI" id="CHEBI:58349"/>
        <dbReference type="ChEBI" id="CHEBI:58421"/>
        <dbReference type="ChEBI" id="CHEBI:58453"/>
        <dbReference type="EC" id="1.1.1.193"/>
    </reaction>
</comment>
<dbReference type="Gene3D" id="3.40.140.10">
    <property type="entry name" value="Cytidine Deaminase, domain 2"/>
    <property type="match status" value="1"/>
</dbReference>
<dbReference type="UniPathway" id="UPA00275">
    <property type="reaction ID" value="UER00401"/>
</dbReference>
<feature type="binding site" evidence="16">
    <location>
        <position position="78"/>
    </location>
    <ligand>
        <name>Zn(2+)</name>
        <dbReference type="ChEBI" id="CHEBI:29105"/>
        <note>catalytic</note>
    </ligand>
</feature>
<dbReference type="InterPro" id="IPR016193">
    <property type="entry name" value="Cytidine_deaminase-like"/>
</dbReference>
<keyword evidence="7 13" id="KW-0479">Metal-binding</keyword>
<dbReference type="SUPFAM" id="SSF53597">
    <property type="entry name" value="Dihydrofolate reductase-like"/>
    <property type="match status" value="1"/>
</dbReference>
<evidence type="ECO:0000256" key="14">
    <source>
        <dbReference type="PIRSR" id="PIRSR006769-1"/>
    </source>
</evidence>
<dbReference type="Pfam" id="PF01872">
    <property type="entry name" value="RibD_C"/>
    <property type="match status" value="1"/>
</dbReference>
<keyword evidence="11 13" id="KW-0560">Oxidoreductase</keyword>
<feature type="binding site" evidence="16">
    <location>
        <position position="51"/>
    </location>
    <ligand>
        <name>Zn(2+)</name>
        <dbReference type="ChEBI" id="CHEBI:29105"/>
        <note>catalytic</note>
    </ligand>
</feature>
<evidence type="ECO:0000256" key="3">
    <source>
        <dbReference type="ARBA" id="ARBA00004910"/>
    </source>
</evidence>
<dbReference type="FunFam" id="3.40.140.10:FF:000025">
    <property type="entry name" value="Riboflavin biosynthesis protein RibD"/>
    <property type="match status" value="1"/>
</dbReference>
<dbReference type="Proteomes" id="UP000563094">
    <property type="component" value="Unassembled WGS sequence"/>
</dbReference>
<evidence type="ECO:0000256" key="15">
    <source>
        <dbReference type="PIRSR" id="PIRSR006769-2"/>
    </source>
</evidence>
<feature type="binding site" evidence="15">
    <location>
        <position position="203"/>
    </location>
    <ligand>
        <name>substrate</name>
    </ligand>
</feature>
<evidence type="ECO:0000256" key="7">
    <source>
        <dbReference type="ARBA" id="ARBA00022723"/>
    </source>
</evidence>
<dbReference type="GO" id="GO:0008835">
    <property type="term" value="F:diaminohydroxyphosphoribosylaminopyrimidine deaminase activity"/>
    <property type="evidence" value="ECO:0007669"/>
    <property type="project" value="UniProtKB-EC"/>
</dbReference>
<dbReference type="PANTHER" id="PTHR38011:SF7">
    <property type="entry name" value="2,5-DIAMINO-6-RIBOSYLAMINO-4(3H)-PYRIMIDINONE 5'-PHOSPHATE REDUCTASE"/>
    <property type="match status" value="1"/>
</dbReference>
<evidence type="ECO:0000256" key="13">
    <source>
        <dbReference type="PIRNR" id="PIRNR006769"/>
    </source>
</evidence>
<keyword evidence="19" id="KW-1185">Reference proteome</keyword>
<comment type="catalytic activity">
    <reaction evidence="13">
        <text>2,5-diamino-6-hydroxy-4-(5-phosphoribosylamino)-pyrimidine + H2O + H(+) = 5-amino-6-(5-phospho-D-ribosylamino)uracil + NH4(+)</text>
        <dbReference type="Rhea" id="RHEA:21868"/>
        <dbReference type="ChEBI" id="CHEBI:15377"/>
        <dbReference type="ChEBI" id="CHEBI:15378"/>
        <dbReference type="ChEBI" id="CHEBI:28938"/>
        <dbReference type="ChEBI" id="CHEBI:58453"/>
        <dbReference type="ChEBI" id="CHEBI:58614"/>
        <dbReference type="EC" id="3.5.4.26"/>
    </reaction>
</comment>
<dbReference type="InterPro" id="IPR050765">
    <property type="entry name" value="Riboflavin_Biosynth_HTPR"/>
</dbReference>
<sequence>MPAHQKFMQRALDLATLGQGWVRPNPMVGCVVVHQGKIIGEGWHQQFGGPHAEVNALNSVQDKSLLPASTVYVTLEPCSHYGKTPPCADFLITHGVRDVVICNTDPNPLVSGRGIQKLVDAGCKVHIGVLEPEGLEMNRRFFTFQTRKRPYLVLKWAESADGFIALPGFKGCQISGTLSQKLVHKWRTEEQAILVGTRTALHDNPRLNVRHWQGQAPTRIFIDRQLQVPGTHHLLDDTHPTLVYTLARKENLPKTQFVTLSPEGGFMEQMLQDLHQRQVQSVLVEGGTVLLETFLQAGLWDEIRVFKSPVKLRDGVKAPALPAMPFASRNLAGADELTIYRNHFTL</sequence>
<dbReference type="Pfam" id="PF00383">
    <property type="entry name" value="dCMP_cyt_deam_1"/>
    <property type="match status" value="1"/>
</dbReference>
<dbReference type="CDD" id="cd01284">
    <property type="entry name" value="Riboflavin_deaminase-reductase"/>
    <property type="match status" value="1"/>
</dbReference>
<comment type="pathway">
    <text evidence="3 13">Cofactor biosynthesis; riboflavin biosynthesis; 5-amino-6-(D-ribitylamino)uracil from GTP: step 3/4.</text>
</comment>
<dbReference type="InterPro" id="IPR002125">
    <property type="entry name" value="CMP_dCMP_dom"/>
</dbReference>
<reference evidence="18 19" key="1">
    <citation type="submission" date="2020-08" db="EMBL/GenBank/DDBJ databases">
        <title>Genomic Encyclopedia of Type Strains, Phase IV (KMG-IV): sequencing the most valuable type-strain genomes for metagenomic binning, comparative biology and taxonomic classification.</title>
        <authorList>
            <person name="Goeker M."/>
        </authorList>
    </citation>
    <scope>NUCLEOTIDE SEQUENCE [LARGE SCALE GENOMIC DNA]</scope>
    <source>
        <strain evidence="18 19">DSM 29854</strain>
    </source>
</reference>
<dbReference type="AlphaFoldDB" id="A0A839GUR8"/>
<evidence type="ECO:0000256" key="6">
    <source>
        <dbReference type="ARBA" id="ARBA00022619"/>
    </source>
</evidence>
<evidence type="ECO:0000256" key="4">
    <source>
        <dbReference type="ARBA" id="ARBA00005259"/>
    </source>
</evidence>
<feature type="binding site" evidence="15">
    <location>
        <position position="210"/>
    </location>
    <ligand>
        <name>substrate</name>
    </ligand>
</feature>
<evidence type="ECO:0000256" key="16">
    <source>
        <dbReference type="PIRSR" id="PIRSR006769-3"/>
    </source>
</evidence>
<dbReference type="PANTHER" id="PTHR38011">
    <property type="entry name" value="DIHYDROFOLATE REDUCTASE FAMILY PROTEIN (AFU_ORTHOLOGUE AFUA_8G06820)"/>
    <property type="match status" value="1"/>
</dbReference>
<comment type="caution">
    <text evidence="18">The sequence shown here is derived from an EMBL/GenBank/DDBJ whole genome shotgun (WGS) entry which is preliminary data.</text>
</comment>
<evidence type="ECO:0000256" key="10">
    <source>
        <dbReference type="ARBA" id="ARBA00022857"/>
    </source>
</evidence>
<dbReference type="RefSeq" id="WP_182513706.1">
    <property type="nucleotide sequence ID" value="NZ_JACJIQ010000013.1"/>
</dbReference>
<gene>
    <name evidence="18" type="ORF">FHS90_003244</name>
</gene>
<evidence type="ECO:0000313" key="19">
    <source>
        <dbReference type="Proteomes" id="UP000563094"/>
    </source>
</evidence>
<evidence type="ECO:0000313" key="18">
    <source>
        <dbReference type="EMBL" id="MBA9078516.1"/>
    </source>
</evidence>
<protein>
    <recommendedName>
        <fullName evidence="13">Riboflavin biosynthesis protein RibD</fullName>
    </recommendedName>
    <domain>
        <recommendedName>
            <fullName evidence="13">Diaminohydroxyphosphoribosylaminopyrimidine deaminase</fullName>
            <shortName evidence="13">DRAP deaminase</shortName>
            <ecNumber evidence="13">3.5.4.26</ecNumber>
        </recommendedName>
        <alternativeName>
            <fullName evidence="13">Riboflavin-specific deaminase</fullName>
        </alternativeName>
    </domain>
    <domain>
        <recommendedName>
            <fullName evidence="13">5-amino-6-(5-phosphoribosylamino)uracil reductase</fullName>
            <ecNumber evidence="13">1.1.1.193</ecNumber>
        </recommendedName>
        <alternativeName>
            <fullName evidence="13">HTP reductase</fullName>
        </alternativeName>
    </domain>
</protein>
<dbReference type="GO" id="GO:0008703">
    <property type="term" value="F:5-amino-6-(5-phosphoribosylamino)uracil reductase activity"/>
    <property type="evidence" value="ECO:0007669"/>
    <property type="project" value="UniProtKB-EC"/>
</dbReference>
<keyword evidence="10 13" id="KW-0521">NADP</keyword>
<dbReference type="EMBL" id="JACJIQ010000013">
    <property type="protein sequence ID" value="MBA9078516.1"/>
    <property type="molecule type" value="Genomic_DNA"/>
</dbReference>
<feature type="domain" description="CMP/dCMP-type deaminase" evidence="17">
    <location>
        <begin position="2"/>
        <end position="138"/>
    </location>
</feature>
<comment type="similarity">
    <text evidence="5 13">In the C-terminal section; belongs to the HTP reductase family.</text>
</comment>
<dbReference type="InterPro" id="IPR016192">
    <property type="entry name" value="APOBEC/CMP_deaminase_Zn-bd"/>
</dbReference>
<dbReference type="PIRSF" id="PIRSF006769">
    <property type="entry name" value="RibD"/>
    <property type="match status" value="1"/>
</dbReference>
<keyword evidence="12" id="KW-0511">Multifunctional enzyme</keyword>
<dbReference type="GO" id="GO:0008270">
    <property type="term" value="F:zinc ion binding"/>
    <property type="evidence" value="ECO:0007669"/>
    <property type="project" value="InterPro"/>
</dbReference>
<evidence type="ECO:0000256" key="8">
    <source>
        <dbReference type="ARBA" id="ARBA00022801"/>
    </source>
</evidence>
<dbReference type="EC" id="1.1.1.193" evidence="13"/>
<dbReference type="InterPro" id="IPR004794">
    <property type="entry name" value="Eubact_RibD"/>
</dbReference>
<evidence type="ECO:0000256" key="1">
    <source>
        <dbReference type="ARBA" id="ARBA00002151"/>
    </source>
</evidence>
<dbReference type="NCBIfam" id="TIGR00326">
    <property type="entry name" value="eubact_ribD"/>
    <property type="match status" value="1"/>
</dbReference>
<evidence type="ECO:0000256" key="9">
    <source>
        <dbReference type="ARBA" id="ARBA00022833"/>
    </source>
</evidence>
<keyword evidence="8 13" id="KW-0378">Hydrolase</keyword>
<evidence type="ECO:0000256" key="5">
    <source>
        <dbReference type="ARBA" id="ARBA00007417"/>
    </source>
</evidence>